<evidence type="ECO:0000313" key="2">
    <source>
        <dbReference type="EMBL" id="OAN52183.1"/>
    </source>
</evidence>
<accession>A0A178MU75</accession>
<feature type="compositionally biased region" description="Low complexity" evidence="1">
    <location>
        <begin position="10"/>
        <end position="37"/>
    </location>
</feature>
<protein>
    <submittedName>
        <fullName evidence="2">Uncharacterized protein</fullName>
    </submittedName>
</protein>
<dbReference type="Proteomes" id="UP000078428">
    <property type="component" value="Unassembled WGS sequence"/>
</dbReference>
<comment type="caution">
    <text evidence="2">The sequence shown here is derived from an EMBL/GenBank/DDBJ whole genome shotgun (WGS) entry which is preliminary data.</text>
</comment>
<feature type="region of interest" description="Disordered" evidence="1">
    <location>
        <begin position="1"/>
        <end position="39"/>
    </location>
</feature>
<dbReference type="EMBL" id="LWQT01000044">
    <property type="protein sequence ID" value="OAN52183.1"/>
    <property type="molecule type" value="Genomic_DNA"/>
</dbReference>
<feature type="region of interest" description="Disordered" evidence="1">
    <location>
        <begin position="83"/>
        <end position="104"/>
    </location>
</feature>
<gene>
    <name evidence="2" type="ORF">A6A04_00300</name>
</gene>
<evidence type="ECO:0000313" key="3">
    <source>
        <dbReference type="Proteomes" id="UP000078428"/>
    </source>
</evidence>
<reference evidence="2 3" key="1">
    <citation type="submission" date="2016-04" db="EMBL/GenBank/DDBJ databases">
        <title>Draft genome sequence of freshwater magnetotactic bacteria Magnetospirillum marisnigri SP-1 and Magnetospirillum moscoviense BB-1.</title>
        <authorList>
            <person name="Koziaeva V."/>
            <person name="Dziuba M.V."/>
            <person name="Ivanov T.M."/>
            <person name="Kuznetsov B."/>
            <person name="Grouzdev D.S."/>
        </authorList>
    </citation>
    <scope>NUCLEOTIDE SEQUENCE [LARGE SCALE GENOMIC DNA]</scope>
    <source>
        <strain evidence="2 3">SP-1</strain>
    </source>
</reference>
<organism evidence="2 3">
    <name type="scientific">Paramagnetospirillum marisnigri</name>
    <dbReference type="NCBI Taxonomy" id="1285242"/>
    <lineage>
        <taxon>Bacteria</taxon>
        <taxon>Pseudomonadati</taxon>
        <taxon>Pseudomonadota</taxon>
        <taxon>Alphaproteobacteria</taxon>
        <taxon>Rhodospirillales</taxon>
        <taxon>Magnetospirillaceae</taxon>
        <taxon>Paramagnetospirillum</taxon>
    </lineage>
</organism>
<feature type="compositionally biased region" description="Gly residues" evidence="1">
    <location>
        <begin position="85"/>
        <end position="104"/>
    </location>
</feature>
<evidence type="ECO:0000256" key="1">
    <source>
        <dbReference type="SAM" id="MobiDB-lite"/>
    </source>
</evidence>
<keyword evidence="3" id="KW-1185">Reference proteome</keyword>
<dbReference type="AlphaFoldDB" id="A0A178MU75"/>
<sequence>MDITGLTKVAASQTSSTKVSASSGGTTTASSTGSATSDDTLFYSSPIFTVDTLTGALVQVWRDSKTGETLSQSPSKAALLYGDAQGRGGAGGGNSRGGGVSILA</sequence>
<proteinExistence type="predicted"/>
<name>A0A178MU75_9PROT</name>